<evidence type="ECO:0000313" key="2">
    <source>
        <dbReference type="EMBL" id="GMN56392.1"/>
    </source>
</evidence>
<organism evidence="2 3">
    <name type="scientific">Ficus carica</name>
    <name type="common">Common fig</name>
    <dbReference type="NCBI Taxonomy" id="3494"/>
    <lineage>
        <taxon>Eukaryota</taxon>
        <taxon>Viridiplantae</taxon>
        <taxon>Streptophyta</taxon>
        <taxon>Embryophyta</taxon>
        <taxon>Tracheophyta</taxon>
        <taxon>Spermatophyta</taxon>
        <taxon>Magnoliopsida</taxon>
        <taxon>eudicotyledons</taxon>
        <taxon>Gunneridae</taxon>
        <taxon>Pentapetalae</taxon>
        <taxon>rosids</taxon>
        <taxon>fabids</taxon>
        <taxon>Rosales</taxon>
        <taxon>Moraceae</taxon>
        <taxon>Ficeae</taxon>
        <taxon>Ficus</taxon>
    </lineage>
</organism>
<proteinExistence type="predicted"/>
<dbReference type="AlphaFoldDB" id="A0AA88AR63"/>
<protein>
    <submittedName>
        <fullName evidence="2">Uncharacterized protein</fullName>
    </submittedName>
</protein>
<name>A0AA88AR63_FICCA</name>
<comment type="caution">
    <text evidence="2">The sequence shown here is derived from an EMBL/GenBank/DDBJ whole genome shotgun (WGS) entry which is preliminary data.</text>
</comment>
<keyword evidence="3" id="KW-1185">Reference proteome</keyword>
<dbReference type="EMBL" id="BTGU01000063">
    <property type="protein sequence ID" value="GMN56392.1"/>
    <property type="molecule type" value="Genomic_DNA"/>
</dbReference>
<feature type="compositionally biased region" description="Polar residues" evidence="1">
    <location>
        <begin position="42"/>
        <end position="51"/>
    </location>
</feature>
<gene>
    <name evidence="2" type="ORF">TIFTF001_025513</name>
</gene>
<accession>A0AA88AR63</accession>
<reference evidence="2" key="1">
    <citation type="submission" date="2023-07" db="EMBL/GenBank/DDBJ databases">
        <title>draft genome sequence of fig (Ficus carica).</title>
        <authorList>
            <person name="Takahashi T."/>
            <person name="Nishimura K."/>
        </authorList>
    </citation>
    <scope>NUCLEOTIDE SEQUENCE</scope>
</reference>
<sequence length="74" mass="8880">MQRRKKTMTIIESTEYIEEMIIVEGERRSVETEIIERMGQDDNYTQGIRNGNHQERHRDSIISSRKLQQERGED</sequence>
<evidence type="ECO:0000256" key="1">
    <source>
        <dbReference type="SAM" id="MobiDB-lite"/>
    </source>
</evidence>
<feature type="region of interest" description="Disordered" evidence="1">
    <location>
        <begin position="37"/>
        <end position="74"/>
    </location>
</feature>
<dbReference type="Proteomes" id="UP001187192">
    <property type="component" value="Unassembled WGS sequence"/>
</dbReference>
<evidence type="ECO:0000313" key="3">
    <source>
        <dbReference type="Proteomes" id="UP001187192"/>
    </source>
</evidence>